<evidence type="ECO:0008006" key="3">
    <source>
        <dbReference type="Google" id="ProtNLM"/>
    </source>
</evidence>
<dbReference type="InterPro" id="IPR027417">
    <property type="entry name" value="P-loop_NTPase"/>
</dbReference>
<reference evidence="1 2" key="1">
    <citation type="submission" date="2024-03" db="EMBL/GenBank/DDBJ databases">
        <title>Natural products discovery in diverse microorganisms through a two-stage MS feature dereplication strategy.</title>
        <authorList>
            <person name="Zhang R."/>
        </authorList>
    </citation>
    <scope>NUCLEOTIDE SEQUENCE [LARGE SCALE GENOMIC DNA]</scope>
    <source>
        <strain evidence="1 2">18930</strain>
    </source>
</reference>
<dbReference type="Gene3D" id="3.40.50.300">
    <property type="entry name" value="P-loop containing nucleotide triphosphate hydrolases"/>
    <property type="match status" value="1"/>
</dbReference>
<gene>
    <name evidence="1" type="ORF">WDS16_15930</name>
</gene>
<dbReference type="EMBL" id="CP147846">
    <property type="protein sequence ID" value="WXG66768.1"/>
    <property type="molecule type" value="Genomic_DNA"/>
</dbReference>
<sequence length="237" mass="24885">MSVTLVLGASGGAGATATAVGLANAWAINGSAVVAVDATVGGGDLVDRAADYRVTSTTIESGFPDGDLSVSSSGLQVVGRAWLEATEPDLQRIDWYLRHNSDISLYDFGHRAFGRDSARPLRTDPSAAIVLVVSARPDALSRVRTALQTISLTIGERAVDRTSVVLTHQVPGAPVVDVAELRESLSVRAVSVDEIPYDPHLGAGLTITATELAPRTAAAYERLRERTSNWECGTMSA</sequence>
<dbReference type="SUPFAM" id="SSF52540">
    <property type="entry name" value="P-loop containing nucleoside triphosphate hydrolases"/>
    <property type="match status" value="1"/>
</dbReference>
<dbReference type="Proteomes" id="UP001432000">
    <property type="component" value="Chromosome"/>
</dbReference>
<accession>A0ABZ2PCY9</accession>
<proteinExistence type="predicted"/>
<protein>
    <recommendedName>
        <fullName evidence="3">MinD-like ATPase involved in chromosome partitioning or flagellar assembly</fullName>
    </recommendedName>
</protein>
<evidence type="ECO:0000313" key="2">
    <source>
        <dbReference type="Proteomes" id="UP001432000"/>
    </source>
</evidence>
<evidence type="ECO:0000313" key="1">
    <source>
        <dbReference type="EMBL" id="WXG66768.1"/>
    </source>
</evidence>
<name>A0ABZ2PCY9_9NOCA</name>
<organism evidence="1 2">
    <name type="scientific">Rhodococcus sovatensis</name>
    <dbReference type="NCBI Taxonomy" id="1805840"/>
    <lineage>
        <taxon>Bacteria</taxon>
        <taxon>Bacillati</taxon>
        <taxon>Actinomycetota</taxon>
        <taxon>Actinomycetes</taxon>
        <taxon>Mycobacteriales</taxon>
        <taxon>Nocardiaceae</taxon>
        <taxon>Rhodococcus</taxon>
    </lineage>
</organism>
<keyword evidence="2" id="KW-1185">Reference proteome</keyword>
<dbReference type="RefSeq" id="WP_338886210.1">
    <property type="nucleotide sequence ID" value="NZ_CP147846.1"/>
</dbReference>